<dbReference type="Pfam" id="PF00425">
    <property type="entry name" value="Chorismate_bind"/>
    <property type="match status" value="1"/>
</dbReference>
<evidence type="ECO:0000256" key="6">
    <source>
        <dbReference type="ARBA" id="ARBA00022723"/>
    </source>
</evidence>
<comment type="caution">
    <text evidence="13">The sequence shown here is derived from an EMBL/GenBank/DDBJ whole genome shotgun (WGS) entry which is preliminary data.</text>
</comment>
<dbReference type="Gene3D" id="3.60.120.10">
    <property type="entry name" value="Anthranilate synthase"/>
    <property type="match status" value="1"/>
</dbReference>
<dbReference type="GO" id="GO:0009396">
    <property type="term" value="P:folic acid-containing compound biosynthetic process"/>
    <property type="evidence" value="ECO:0007669"/>
    <property type="project" value="InterPro"/>
</dbReference>
<evidence type="ECO:0000256" key="1">
    <source>
        <dbReference type="ARBA" id="ARBA00001946"/>
    </source>
</evidence>
<dbReference type="InterPro" id="IPR005801">
    <property type="entry name" value="ADC_synthase"/>
</dbReference>
<dbReference type="InterPro" id="IPR006805">
    <property type="entry name" value="Anth_synth_I_N"/>
</dbReference>
<feature type="domain" description="Anthranilate synthase component I N-terminal" evidence="12">
    <location>
        <begin position="7"/>
        <end position="152"/>
    </location>
</feature>
<keyword evidence="7" id="KW-0460">Magnesium</keyword>
<evidence type="ECO:0000256" key="9">
    <source>
        <dbReference type="ARBA" id="ARBA00025634"/>
    </source>
</evidence>
<dbReference type="Proteomes" id="UP000183085">
    <property type="component" value="Unassembled WGS sequence"/>
</dbReference>
<comment type="subunit">
    <text evidence="2">Heterotetramer consisting of two non-identical subunits: a beta subunit (TrpG) and a large alpha subunit (TrpE).</text>
</comment>
<dbReference type="PANTHER" id="PTHR11236:SF48">
    <property type="entry name" value="ISOCHORISMATE SYNTHASE MENF"/>
    <property type="match status" value="1"/>
</dbReference>
<keyword evidence="6" id="KW-0479">Metal-binding</keyword>
<dbReference type="InterPro" id="IPR015890">
    <property type="entry name" value="Chorismate_C"/>
</dbReference>
<protein>
    <recommendedName>
        <fullName evidence="4">Anthranilate synthase component 1</fullName>
        <ecNumber evidence="3">2.6.1.85</ecNumber>
    </recommendedName>
</protein>
<dbReference type="InterPro" id="IPR019999">
    <property type="entry name" value="Anth_synth_I-like"/>
</dbReference>
<comment type="function">
    <text evidence="9">Part of a heterotetrameric complex that catalyzes the two-step biosynthesis of anthranilate, an intermediate in the biosynthesis of L-tryptophan. In the first step, the glutamine-binding beta subunit (TrpG) of anthranilate synthase (AS) provides the glutamine amidotransferase activity which generates ammonia as a substrate that, along with chorismate, is used in the second step, catalyzed by the large alpha subunit of AS (TrpE) to produce anthranilate. In the absence of TrpG, TrpE can synthesize anthranilate directly from chorismate and high concentrations of ammonia.</text>
</comment>
<dbReference type="STRING" id="1817895.AUJ95_06540"/>
<evidence type="ECO:0000313" key="13">
    <source>
        <dbReference type="EMBL" id="OIP38608.1"/>
    </source>
</evidence>
<dbReference type="GO" id="GO:0046820">
    <property type="term" value="F:4-amino-4-deoxychorismate synthase activity"/>
    <property type="evidence" value="ECO:0007669"/>
    <property type="project" value="UniProtKB-EC"/>
</dbReference>
<evidence type="ECO:0000256" key="5">
    <source>
        <dbReference type="ARBA" id="ARBA00022679"/>
    </source>
</evidence>
<dbReference type="NCBIfam" id="TIGR00553">
    <property type="entry name" value="pabB"/>
    <property type="match status" value="1"/>
</dbReference>
<reference evidence="13 14" key="1">
    <citation type="journal article" date="2016" name="Environ. Microbiol.">
        <title>Genomic resolution of a cold subsurface aquifer community provides metabolic insights for novel microbes adapted to high CO concentrations.</title>
        <authorList>
            <person name="Probst A.J."/>
            <person name="Castelle C.J."/>
            <person name="Singh A."/>
            <person name="Brown C.T."/>
            <person name="Anantharaman K."/>
            <person name="Sharon I."/>
            <person name="Hug L.A."/>
            <person name="Burstein D."/>
            <person name="Emerson J.B."/>
            <person name="Thomas B.C."/>
            <person name="Banfield J.F."/>
        </authorList>
    </citation>
    <scope>NUCLEOTIDE SEQUENCE [LARGE SCALE GENOMIC DNA]</scope>
    <source>
        <strain evidence="13">CG2_30_40_21</strain>
    </source>
</reference>
<comment type="cofactor">
    <cofactor evidence="1">
        <name>Mg(2+)</name>
        <dbReference type="ChEBI" id="CHEBI:18420"/>
    </cofactor>
</comment>
<feature type="domain" description="Chorismate-utilising enzyme C-terminal" evidence="11">
    <location>
        <begin position="217"/>
        <end position="470"/>
    </location>
</feature>
<dbReference type="PANTHER" id="PTHR11236">
    <property type="entry name" value="AMINOBENZOATE/ANTHRANILATE SYNTHASE"/>
    <property type="match status" value="1"/>
</dbReference>
<name>A0A1J5E7I5_9BACT</name>
<keyword evidence="8" id="KW-0456">Lyase</keyword>
<evidence type="ECO:0000313" key="14">
    <source>
        <dbReference type="Proteomes" id="UP000183085"/>
    </source>
</evidence>
<comment type="catalytic activity">
    <reaction evidence="10">
        <text>chorismate + L-glutamine = anthranilate + pyruvate + L-glutamate + H(+)</text>
        <dbReference type="Rhea" id="RHEA:21732"/>
        <dbReference type="ChEBI" id="CHEBI:15361"/>
        <dbReference type="ChEBI" id="CHEBI:15378"/>
        <dbReference type="ChEBI" id="CHEBI:16567"/>
        <dbReference type="ChEBI" id="CHEBI:29748"/>
        <dbReference type="ChEBI" id="CHEBI:29985"/>
        <dbReference type="ChEBI" id="CHEBI:58359"/>
        <dbReference type="EC" id="4.1.3.27"/>
    </reaction>
</comment>
<organism evidence="13 14">
    <name type="scientific">Candidatus Desantisbacteria bacterium CG2_30_40_21</name>
    <dbReference type="NCBI Taxonomy" id="1817895"/>
    <lineage>
        <taxon>Bacteria</taxon>
        <taxon>Candidatus Desantisiibacteriota</taxon>
    </lineage>
</organism>
<evidence type="ECO:0000256" key="10">
    <source>
        <dbReference type="ARBA" id="ARBA00047683"/>
    </source>
</evidence>
<keyword evidence="5" id="KW-0808">Transferase</keyword>
<dbReference type="GO" id="GO:0000162">
    <property type="term" value="P:L-tryptophan biosynthetic process"/>
    <property type="evidence" value="ECO:0007669"/>
    <property type="project" value="TreeGrafter"/>
</dbReference>
<evidence type="ECO:0000256" key="4">
    <source>
        <dbReference type="ARBA" id="ARBA00020653"/>
    </source>
</evidence>
<dbReference type="GO" id="GO:0046872">
    <property type="term" value="F:metal ion binding"/>
    <property type="evidence" value="ECO:0007669"/>
    <property type="project" value="UniProtKB-KW"/>
</dbReference>
<dbReference type="GO" id="GO:0004049">
    <property type="term" value="F:anthranilate synthase activity"/>
    <property type="evidence" value="ECO:0007669"/>
    <property type="project" value="UniProtKB-EC"/>
</dbReference>
<dbReference type="AlphaFoldDB" id="A0A1J5E7I5"/>
<dbReference type="InterPro" id="IPR005802">
    <property type="entry name" value="ADC_synth_comp_1"/>
</dbReference>
<evidence type="ECO:0000256" key="7">
    <source>
        <dbReference type="ARBA" id="ARBA00022842"/>
    </source>
</evidence>
<gene>
    <name evidence="13" type="ORF">AUJ95_06540</name>
</gene>
<accession>A0A1J5E7I5</accession>
<evidence type="ECO:0000259" key="11">
    <source>
        <dbReference type="Pfam" id="PF00425"/>
    </source>
</evidence>
<evidence type="ECO:0000256" key="2">
    <source>
        <dbReference type="ARBA" id="ARBA00011575"/>
    </source>
</evidence>
<evidence type="ECO:0000259" key="12">
    <source>
        <dbReference type="Pfam" id="PF04715"/>
    </source>
</evidence>
<dbReference type="PRINTS" id="PR00095">
    <property type="entry name" value="ANTSNTHASEI"/>
</dbReference>
<dbReference type="Pfam" id="PF04715">
    <property type="entry name" value="Anth_synt_I_N"/>
    <property type="match status" value="1"/>
</dbReference>
<dbReference type="SUPFAM" id="SSF56322">
    <property type="entry name" value="ADC synthase"/>
    <property type="match status" value="1"/>
</dbReference>
<evidence type="ECO:0000256" key="3">
    <source>
        <dbReference type="ARBA" id="ARBA00013139"/>
    </source>
</evidence>
<evidence type="ECO:0000256" key="8">
    <source>
        <dbReference type="ARBA" id="ARBA00023239"/>
    </source>
</evidence>
<sequence>MENIPFINPVRVFPIFNDYKYPFFLDSGMSKYGLGQYSFIGFDPFLVFKSKGENVEIFAGDFRRGDPYDQPIQFHGDPFAILRQIIDQYKLPILPDLPSFLGGGVGYFSYEMKNLIEKLPVKAMDDIDIPDCIVCLYDVIIIFDHKQKQVYISSSGFPEQDNNLRQKRAIYRIKWVKDRLKETGEVKSEKLKVKSEELGERGQEHKPTESITSNLTHEEYIQAVIKAKEYIAQGDIYQVNLSQRLMTNLVVPPFRLYQQLRRINPAPFGSYLDFGEVVIAGSSPERFLSVEGKIVETRPIKGTRPRGENRAEDKRLRQELLLSEKDRAELMMIVDLLRNDLGRVCKYGSIVVKNIRRLESHPTVFHTVATICGELSTRHDRFDLLKACFPGGSITGAPKIRAMEIINELEPNKRHIYTGCIGYLSFTGSMDMNIAIRTFLIKGNQVYFHVGGGIVADSSPEDEYMETFHKGKALIKAVEIA</sequence>
<proteinExistence type="predicted"/>
<dbReference type="EMBL" id="MNYI01000174">
    <property type="protein sequence ID" value="OIP38608.1"/>
    <property type="molecule type" value="Genomic_DNA"/>
</dbReference>
<dbReference type="EC" id="2.6.1.85" evidence="3"/>